<dbReference type="SMART" id="SM00091">
    <property type="entry name" value="PAS"/>
    <property type="match status" value="1"/>
</dbReference>
<evidence type="ECO:0000259" key="6">
    <source>
        <dbReference type="PROSITE" id="PS50112"/>
    </source>
</evidence>
<dbReference type="EMBL" id="FQWV01000003">
    <property type="protein sequence ID" value="SHG93943.1"/>
    <property type="molecule type" value="Genomic_DNA"/>
</dbReference>
<keyword evidence="3" id="KW-0808">Transferase</keyword>
<proteinExistence type="predicted"/>
<evidence type="ECO:0000256" key="3">
    <source>
        <dbReference type="ARBA" id="ARBA00022679"/>
    </source>
</evidence>
<dbReference type="GO" id="GO:0000160">
    <property type="term" value="P:phosphorelay signal transduction system"/>
    <property type="evidence" value="ECO:0007669"/>
    <property type="project" value="UniProtKB-KW"/>
</dbReference>
<dbReference type="AlphaFoldDB" id="A0A1M5NY90"/>
<protein>
    <recommendedName>
        <fullName evidence="2">histidine kinase</fullName>
        <ecNumber evidence="2">2.7.13.3</ecNumber>
    </recommendedName>
</protein>
<dbReference type="InterPro" id="IPR003594">
    <property type="entry name" value="HATPase_dom"/>
</dbReference>
<keyword evidence="4" id="KW-0418">Kinase</keyword>
<name>A0A1M5NY90_9EURY</name>
<dbReference type="InterPro" id="IPR004358">
    <property type="entry name" value="Sig_transdc_His_kin-like_C"/>
</dbReference>
<dbReference type="Proteomes" id="UP000184357">
    <property type="component" value="Unassembled WGS sequence"/>
</dbReference>
<dbReference type="GO" id="GO:0004673">
    <property type="term" value="F:protein histidine kinase activity"/>
    <property type="evidence" value="ECO:0007669"/>
    <property type="project" value="UniProtKB-EC"/>
</dbReference>
<dbReference type="PANTHER" id="PTHR43711">
    <property type="entry name" value="TWO-COMPONENT HISTIDINE KINASE"/>
    <property type="match status" value="1"/>
</dbReference>
<reference evidence="7 8" key="1">
    <citation type="submission" date="2016-11" db="EMBL/GenBank/DDBJ databases">
        <authorList>
            <person name="Jaros S."/>
            <person name="Januszkiewicz K."/>
            <person name="Wedrychowicz H."/>
        </authorList>
    </citation>
    <scope>NUCLEOTIDE SEQUENCE [LARGE SCALE GENOMIC DNA]</scope>
    <source>
        <strain evidence="7 8">DSM 9297</strain>
    </source>
</reference>
<comment type="catalytic activity">
    <reaction evidence="1">
        <text>ATP + protein L-histidine = ADP + protein N-phospho-L-histidine.</text>
        <dbReference type="EC" id="2.7.13.3"/>
    </reaction>
</comment>
<dbReference type="CDD" id="cd00130">
    <property type="entry name" value="PAS"/>
    <property type="match status" value="1"/>
</dbReference>
<dbReference type="PANTHER" id="PTHR43711:SF1">
    <property type="entry name" value="HISTIDINE KINASE 1"/>
    <property type="match status" value="1"/>
</dbReference>
<keyword evidence="8" id="KW-1185">Reference proteome</keyword>
<organism evidence="7 8">
    <name type="scientific">Halobaculum gomorrense</name>
    <dbReference type="NCBI Taxonomy" id="43928"/>
    <lineage>
        <taxon>Archaea</taxon>
        <taxon>Methanobacteriati</taxon>
        <taxon>Methanobacteriota</taxon>
        <taxon>Stenosarchaea group</taxon>
        <taxon>Halobacteria</taxon>
        <taxon>Halobacteriales</taxon>
        <taxon>Haloferacaceae</taxon>
        <taxon>Halobaculum</taxon>
    </lineage>
</organism>
<dbReference type="InterPro" id="IPR050736">
    <property type="entry name" value="Sensor_HK_Regulatory"/>
</dbReference>
<evidence type="ECO:0000313" key="8">
    <source>
        <dbReference type="Proteomes" id="UP000184357"/>
    </source>
</evidence>
<dbReference type="SMART" id="SM00387">
    <property type="entry name" value="HATPase_c"/>
    <property type="match status" value="1"/>
</dbReference>
<evidence type="ECO:0000256" key="1">
    <source>
        <dbReference type="ARBA" id="ARBA00000085"/>
    </source>
</evidence>
<dbReference type="NCBIfam" id="TIGR00229">
    <property type="entry name" value="sensory_box"/>
    <property type="match status" value="1"/>
</dbReference>
<dbReference type="EC" id="2.7.13.3" evidence="2"/>
<dbReference type="InterPro" id="IPR035965">
    <property type="entry name" value="PAS-like_dom_sf"/>
</dbReference>
<evidence type="ECO:0000256" key="2">
    <source>
        <dbReference type="ARBA" id="ARBA00012438"/>
    </source>
</evidence>
<dbReference type="SUPFAM" id="SSF55874">
    <property type="entry name" value="ATPase domain of HSP90 chaperone/DNA topoisomerase II/histidine kinase"/>
    <property type="match status" value="1"/>
</dbReference>
<evidence type="ECO:0000313" key="7">
    <source>
        <dbReference type="EMBL" id="SHG93943.1"/>
    </source>
</evidence>
<feature type="domain" description="PAS" evidence="6">
    <location>
        <begin position="20"/>
        <end position="90"/>
    </location>
</feature>
<dbReference type="PRINTS" id="PR00344">
    <property type="entry name" value="BCTRLSENSOR"/>
</dbReference>
<dbReference type="Pfam" id="PF00989">
    <property type="entry name" value="PAS"/>
    <property type="match status" value="1"/>
</dbReference>
<dbReference type="InterPro" id="IPR013767">
    <property type="entry name" value="PAS_fold"/>
</dbReference>
<evidence type="ECO:0000256" key="5">
    <source>
        <dbReference type="ARBA" id="ARBA00023012"/>
    </source>
</evidence>
<sequence length="208" mass="22676">MIVGARFNQTVTDPDLPTAPQDFYQTLVENAAEGMLTIDEESTIWYANPAVEEILGYSPDELVGRSKMVIIPERLRAAHAEALAAYVESGDRNIDWDGMELPALHKDGTEVSTLISLREHTHGGESVTVHVGRLDDGDGIFVADDRPGVPTERRGAIFDRGYSTRERGTGFGLSIVEQIASGHGWEVAVTDADPAGARFELRDMGLRP</sequence>
<dbReference type="PROSITE" id="PS50112">
    <property type="entry name" value="PAS"/>
    <property type="match status" value="1"/>
</dbReference>
<keyword evidence="5" id="KW-0902">Two-component regulatory system</keyword>
<evidence type="ECO:0000256" key="4">
    <source>
        <dbReference type="ARBA" id="ARBA00022777"/>
    </source>
</evidence>
<gene>
    <name evidence="7" type="ORF">SAMN05443636_1373</name>
</gene>
<accession>A0A1M5NY90</accession>
<dbReference type="Gene3D" id="3.30.450.20">
    <property type="entry name" value="PAS domain"/>
    <property type="match status" value="1"/>
</dbReference>
<dbReference type="RefSeq" id="WP_073307861.1">
    <property type="nucleotide sequence ID" value="NZ_FQWV01000003.1"/>
</dbReference>
<dbReference type="GO" id="GO:0006355">
    <property type="term" value="P:regulation of DNA-templated transcription"/>
    <property type="evidence" value="ECO:0007669"/>
    <property type="project" value="InterPro"/>
</dbReference>
<dbReference type="Gene3D" id="3.30.565.10">
    <property type="entry name" value="Histidine kinase-like ATPase, C-terminal domain"/>
    <property type="match status" value="1"/>
</dbReference>
<dbReference type="InterPro" id="IPR036890">
    <property type="entry name" value="HATPase_C_sf"/>
</dbReference>
<dbReference type="SUPFAM" id="SSF55785">
    <property type="entry name" value="PYP-like sensor domain (PAS domain)"/>
    <property type="match status" value="1"/>
</dbReference>
<dbReference type="STRING" id="43928.SAMN05443636_1373"/>
<dbReference type="InterPro" id="IPR000014">
    <property type="entry name" value="PAS"/>
</dbReference>